<dbReference type="InterPro" id="IPR020349">
    <property type="entry name" value="Uncharacterised_14.7kDa"/>
</dbReference>
<sequence>MALRASGYGKAGRGLSVPITALLRAVSRKASAFRVGQSDGIRARTAASSSRRKPPCQDENPFAAAVAASTLVAVPAFAQQAPLSQEKYINDRLIAARIADRVRRECPTYGARMVYAWGQARALKRYALGKGYSEAQIDAFLDSKEDKKRIYAVAEDYLKRKGAKKGDAQSFCAIGDQEFASKSYIATFLVKK</sequence>
<evidence type="ECO:0000313" key="1">
    <source>
        <dbReference type="EMBL" id="MDN3710862.1"/>
    </source>
</evidence>
<dbReference type="Proteomes" id="UP001243846">
    <property type="component" value="Unassembled WGS sequence"/>
</dbReference>
<comment type="caution">
    <text evidence="1">The sequence shown here is derived from an EMBL/GenBank/DDBJ whole genome shotgun (WGS) entry which is preliminary data.</text>
</comment>
<accession>A0ABT8D4S4</accession>
<keyword evidence="2" id="KW-1185">Reference proteome</keyword>
<evidence type="ECO:0000313" key="2">
    <source>
        <dbReference type="Proteomes" id="UP001243846"/>
    </source>
</evidence>
<name>A0ABT8D4S4_9RHOB</name>
<protein>
    <submittedName>
        <fullName evidence="1">DUF5333 domain-containing protein</fullName>
    </submittedName>
</protein>
<dbReference type="Pfam" id="PF17267">
    <property type="entry name" value="DUF5333"/>
    <property type="match status" value="1"/>
</dbReference>
<reference evidence="2" key="1">
    <citation type="journal article" date="2019" name="Int. J. Syst. Evol. Microbiol.">
        <title>The Global Catalogue of Microorganisms (GCM) 10K type strain sequencing project: providing services to taxonomists for standard genome sequencing and annotation.</title>
        <authorList>
            <consortium name="The Broad Institute Genomics Platform"/>
            <consortium name="The Broad Institute Genome Sequencing Center for Infectious Disease"/>
            <person name="Wu L."/>
            <person name="Ma J."/>
        </authorList>
    </citation>
    <scope>NUCLEOTIDE SEQUENCE [LARGE SCALE GENOMIC DNA]</scope>
    <source>
        <strain evidence="2">CECT 8482</strain>
    </source>
</reference>
<proteinExistence type="predicted"/>
<gene>
    <name evidence="1" type="ORF">QWZ10_01735</name>
</gene>
<organism evidence="1 2">
    <name type="scientific">Paracoccus cavernae</name>
    <dbReference type="NCBI Taxonomy" id="1571207"/>
    <lineage>
        <taxon>Bacteria</taxon>
        <taxon>Pseudomonadati</taxon>
        <taxon>Pseudomonadota</taxon>
        <taxon>Alphaproteobacteria</taxon>
        <taxon>Rhodobacterales</taxon>
        <taxon>Paracoccaceae</taxon>
        <taxon>Paracoccus</taxon>
    </lineage>
</organism>
<dbReference type="EMBL" id="JAUFRC010000001">
    <property type="protein sequence ID" value="MDN3710862.1"/>
    <property type="molecule type" value="Genomic_DNA"/>
</dbReference>